<dbReference type="SUPFAM" id="SSF57701">
    <property type="entry name" value="Zn2/Cys6 DNA-binding domain"/>
    <property type="match status" value="1"/>
</dbReference>
<dbReference type="GO" id="GO:0000976">
    <property type="term" value="F:transcription cis-regulatory region binding"/>
    <property type="evidence" value="ECO:0007669"/>
    <property type="project" value="TreeGrafter"/>
</dbReference>
<proteinExistence type="predicted"/>
<dbReference type="STRING" id="1064592.G0VIL2"/>
<keyword evidence="7" id="KW-0539">Nucleus</keyword>
<evidence type="ECO:0000313" key="11">
    <source>
        <dbReference type="EMBL" id="CCC71337.1"/>
    </source>
</evidence>
<gene>
    <name evidence="11" type="primary">NCAS0H00270</name>
    <name evidence="11" type="ordered locus">NCAS_0H00270</name>
</gene>
<dbReference type="InterPro" id="IPR001138">
    <property type="entry name" value="Zn2Cys6_DnaBD"/>
</dbReference>
<dbReference type="GO" id="GO:0008270">
    <property type="term" value="F:zinc ion binding"/>
    <property type="evidence" value="ECO:0007669"/>
    <property type="project" value="InterPro"/>
</dbReference>
<feature type="domain" description="Zn(2)-C6 fungal-type" evidence="10">
    <location>
        <begin position="45"/>
        <end position="78"/>
    </location>
</feature>
<dbReference type="CDD" id="cd00067">
    <property type="entry name" value="GAL4"/>
    <property type="match status" value="1"/>
</dbReference>
<feature type="region of interest" description="Disordered" evidence="9">
    <location>
        <begin position="684"/>
        <end position="708"/>
    </location>
</feature>
<feature type="compositionally biased region" description="Polar residues" evidence="9">
    <location>
        <begin position="1"/>
        <end position="14"/>
    </location>
</feature>
<evidence type="ECO:0000256" key="1">
    <source>
        <dbReference type="ARBA" id="ARBA00004123"/>
    </source>
</evidence>
<feature type="compositionally biased region" description="Low complexity" evidence="9">
    <location>
        <begin position="803"/>
        <end position="815"/>
    </location>
</feature>
<comment type="subcellular location">
    <subcellularLocation>
        <location evidence="1">Nucleus</location>
    </subcellularLocation>
</comment>
<organism evidence="11 12">
    <name type="scientific">Naumovozyma castellii</name>
    <name type="common">Yeast</name>
    <name type="synonym">Saccharomyces castellii</name>
    <dbReference type="NCBI Taxonomy" id="27288"/>
    <lineage>
        <taxon>Eukaryota</taxon>
        <taxon>Fungi</taxon>
        <taxon>Dikarya</taxon>
        <taxon>Ascomycota</taxon>
        <taxon>Saccharomycotina</taxon>
        <taxon>Saccharomycetes</taxon>
        <taxon>Saccharomycetales</taxon>
        <taxon>Saccharomycetaceae</taxon>
        <taxon>Naumovozyma</taxon>
    </lineage>
</organism>
<dbReference type="EMBL" id="HE576759">
    <property type="protein sequence ID" value="CCC71337.1"/>
    <property type="molecule type" value="Genomic_DNA"/>
</dbReference>
<dbReference type="PROSITE" id="PS00463">
    <property type="entry name" value="ZN2_CY6_FUNGAL_1"/>
    <property type="match status" value="1"/>
</dbReference>
<feature type="compositionally biased region" description="Polar residues" evidence="9">
    <location>
        <begin position="21"/>
        <end position="31"/>
    </location>
</feature>
<name>G0VIL2_NAUCA</name>
<dbReference type="HOGENOM" id="CLU_015609_0_0_1"/>
<dbReference type="SMART" id="SM00066">
    <property type="entry name" value="GAL4"/>
    <property type="match status" value="1"/>
</dbReference>
<evidence type="ECO:0000256" key="4">
    <source>
        <dbReference type="ARBA" id="ARBA00023015"/>
    </source>
</evidence>
<feature type="region of interest" description="Disordered" evidence="9">
    <location>
        <begin position="141"/>
        <end position="163"/>
    </location>
</feature>
<protein>
    <recommendedName>
        <fullName evidence="10">Zn(2)-C6 fungal-type domain-containing protein</fullName>
    </recommendedName>
</protein>
<dbReference type="FunFam" id="4.10.240.10:FF:000003">
    <property type="entry name" value="C6 transcription factor (Leu3)"/>
    <property type="match status" value="1"/>
</dbReference>
<evidence type="ECO:0000256" key="5">
    <source>
        <dbReference type="ARBA" id="ARBA00023125"/>
    </source>
</evidence>
<reference key="2">
    <citation type="submission" date="2011-08" db="EMBL/GenBank/DDBJ databases">
        <title>Genome sequence of Naumovozyma castellii.</title>
        <authorList>
            <person name="Gordon J.L."/>
            <person name="Armisen D."/>
            <person name="Proux-Wera E."/>
            <person name="OhEigeartaigh S.S."/>
            <person name="Byrne K.P."/>
            <person name="Wolfe K.H."/>
        </authorList>
    </citation>
    <scope>NUCLEOTIDE SEQUENCE</scope>
    <source>
        <strain>Type strain:CBS 4309</strain>
    </source>
</reference>
<reference evidence="11 12" key="1">
    <citation type="journal article" date="2011" name="Proc. Natl. Acad. Sci. U.S.A.">
        <title>Evolutionary erosion of yeast sex chromosomes by mating-type switching accidents.</title>
        <authorList>
            <person name="Gordon J.L."/>
            <person name="Armisen D."/>
            <person name="Proux-Wera E."/>
            <person name="Oheigeartaigh S.S."/>
            <person name="Byrne K.P."/>
            <person name="Wolfe K.H."/>
        </authorList>
    </citation>
    <scope>NUCLEOTIDE SEQUENCE [LARGE SCALE GENOMIC DNA]</scope>
    <source>
        <strain evidence="12">ATCC 76901 / BCRC 22586 / CBS 4309 / NBRC 1992 / NRRL Y-12630</strain>
    </source>
</reference>
<evidence type="ECO:0000259" key="10">
    <source>
        <dbReference type="PROSITE" id="PS50048"/>
    </source>
</evidence>
<dbReference type="OrthoDB" id="2341546at2759"/>
<dbReference type="AlphaFoldDB" id="G0VIL2"/>
<dbReference type="PANTHER" id="PTHR31845:SF21">
    <property type="entry name" value="REGULATORY PROTEIN LEU3"/>
    <property type="match status" value="1"/>
</dbReference>
<keyword evidence="12" id="KW-1185">Reference proteome</keyword>
<feature type="region of interest" description="Disordered" evidence="9">
    <location>
        <begin position="1"/>
        <end position="44"/>
    </location>
</feature>
<keyword evidence="5" id="KW-0238">DNA-binding</keyword>
<keyword evidence="6" id="KW-0804">Transcription</keyword>
<dbReference type="InParanoid" id="G0VIL2"/>
<accession>G0VIL2</accession>
<dbReference type="GeneID" id="96905018"/>
<evidence type="ECO:0000256" key="3">
    <source>
        <dbReference type="ARBA" id="ARBA00022833"/>
    </source>
</evidence>
<feature type="compositionally biased region" description="Acidic residues" evidence="9">
    <location>
        <begin position="685"/>
        <end position="699"/>
    </location>
</feature>
<dbReference type="GO" id="GO:0001216">
    <property type="term" value="F:DNA-binding transcription activator activity"/>
    <property type="evidence" value="ECO:0007669"/>
    <property type="project" value="UniProtKB-ARBA"/>
</dbReference>
<dbReference type="RefSeq" id="XP_003677688.1">
    <property type="nucleotide sequence ID" value="XM_003677640.1"/>
</dbReference>
<dbReference type="Gene3D" id="4.10.240.10">
    <property type="entry name" value="Zn(2)-C6 fungal-type DNA-binding domain"/>
    <property type="match status" value="1"/>
</dbReference>
<keyword evidence="2" id="KW-0479">Metal-binding</keyword>
<dbReference type="InterPro" id="IPR051089">
    <property type="entry name" value="prtT"/>
</dbReference>
<evidence type="ECO:0000256" key="9">
    <source>
        <dbReference type="SAM" id="MobiDB-lite"/>
    </source>
</evidence>
<dbReference type="PROSITE" id="PS50048">
    <property type="entry name" value="ZN2_CY6_FUNGAL_2"/>
    <property type="match status" value="1"/>
</dbReference>
<feature type="region of interest" description="Disordered" evidence="9">
    <location>
        <begin position="734"/>
        <end position="754"/>
    </location>
</feature>
<dbReference type="GO" id="GO:0000981">
    <property type="term" value="F:DNA-binding transcription factor activity, RNA polymerase II-specific"/>
    <property type="evidence" value="ECO:0007669"/>
    <property type="project" value="InterPro"/>
</dbReference>
<dbReference type="PANTHER" id="PTHR31845">
    <property type="entry name" value="FINGER DOMAIN PROTEIN, PUTATIVE-RELATED"/>
    <property type="match status" value="1"/>
</dbReference>
<dbReference type="FunCoup" id="G0VIL2">
    <property type="interactions" value="578"/>
</dbReference>
<keyword evidence="4" id="KW-0805">Transcription regulation</keyword>
<dbReference type="CDD" id="cd12148">
    <property type="entry name" value="fungal_TF_MHR"/>
    <property type="match status" value="1"/>
</dbReference>
<sequence>MSDNTTTSAHQRTPSEAPLSGTASPANSTDQHQQDTNHKRKRKFACVECRQQKSKCDAYEKAPDPCTKCQKKGVPCVLKKDFRRTYKRARNELIEKRFKELTNSLTNLSSDEILKKIEQEQNALLDNRNFTKEKVKQLKKSNSIPSISSNPSKLSPPSSAMGSTTNNIPIPSLINMVGTLKFDRMTEEQLKCTPKSLGDIYMSSSDIAELFQEYATKYHQFLPVVDLSKGAERIYTLSPCLFWVILLIGLRRKFGAIDLMTRLSSLVKSTLAEITISPIIRYNPSDTDEPVLNVASVYSVQSFLLYTFWPPLTSSLSADTSWNTIGTAMFQAIRVGLNCAEFSDEYATVNYELISEKVRTWISCNVVSQIIASSFGFPAYVSFDHTVMSSIKDGPLIIDTNGATTPLPNISVELKQMVQISHFENQVINTMNLNPATKLGIVSPQEKQPLLQVLTQQLNQLELSLKENNIDDIRKFLLLVAKVHLLTYYFTNSTSTHKINDQDIKSLSMPEIESNFETKRGLVKVYNAAINLLTHANEMWQSNPAIIKYFPGVFVLNIWQSACIISKLVHSSLASVLDITRGKNAYQNAVSLTFNASVLKYDMAYRSSGIMRSIWGLFANMHDEWKKERKDDISNDIFTNDFNLGITVKSRMAVSVFFDCLYILKEKCGMAKLKREMRRLQNYHDEEEEDEDYEDDDGFEAGKNAHHKKRISKELGTVKHPEKRAKRIIETIPLDPHPINAGGVHSSSASSTPSNNLNEIFSHKGSIDKISPRYNLHSSSSTHAVNGTNIKNNNNSDQNETPSITDDINSPSSTSIPSIFSIQQGNHEQIVKHIPSLNNVNHQEPSPAVNTHNVNQANSVLTPEHNTISTNESPSALMTNFDNWESEMVWKDVDILMNEFAFNPTV</sequence>
<evidence type="ECO:0000256" key="8">
    <source>
        <dbReference type="SAM" id="Coils"/>
    </source>
</evidence>
<evidence type="ECO:0000313" key="12">
    <source>
        <dbReference type="Proteomes" id="UP000001640"/>
    </source>
</evidence>
<evidence type="ECO:0000256" key="7">
    <source>
        <dbReference type="ARBA" id="ARBA00023242"/>
    </source>
</evidence>
<dbReference type="GO" id="GO:0005634">
    <property type="term" value="C:nucleus"/>
    <property type="evidence" value="ECO:0007669"/>
    <property type="project" value="UniProtKB-SubCell"/>
</dbReference>
<evidence type="ECO:0000256" key="2">
    <source>
        <dbReference type="ARBA" id="ARBA00022723"/>
    </source>
</evidence>
<dbReference type="InterPro" id="IPR036864">
    <property type="entry name" value="Zn2-C6_fun-type_DNA-bd_sf"/>
</dbReference>
<dbReference type="eggNOG" id="ENOG502QPVP">
    <property type="taxonomic scope" value="Eukaryota"/>
</dbReference>
<keyword evidence="3" id="KW-0862">Zinc</keyword>
<keyword evidence="8" id="KW-0175">Coiled coil</keyword>
<dbReference type="Proteomes" id="UP000001640">
    <property type="component" value="Chromosome 8"/>
</dbReference>
<feature type="region of interest" description="Disordered" evidence="9">
    <location>
        <begin position="772"/>
        <end position="815"/>
    </location>
</feature>
<feature type="compositionally biased region" description="Polar residues" evidence="9">
    <location>
        <begin position="776"/>
        <end position="802"/>
    </location>
</feature>
<dbReference type="OMA" id="MLWKDVD"/>
<feature type="coiled-coil region" evidence="8">
    <location>
        <begin position="91"/>
        <end position="134"/>
    </location>
</feature>
<evidence type="ECO:0000256" key="6">
    <source>
        <dbReference type="ARBA" id="ARBA00023163"/>
    </source>
</evidence>
<dbReference type="Pfam" id="PF00172">
    <property type="entry name" value="Zn_clus"/>
    <property type="match status" value="1"/>
</dbReference>
<feature type="compositionally biased region" description="Low complexity" evidence="9">
    <location>
        <begin position="141"/>
        <end position="159"/>
    </location>
</feature>
<dbReference type="KEGG" id="ncs:NCAS_0H00270"/>